<sequence>MRTYRRSEQDGQQRLDYREAWFAPGSGEIVVHHGRIGSTGTTSAEQVADDATGEELLAGFAAQCAEDGFAVLPEEELKHVEVSYRLKGAEPTAVETALVAKLRGEITNQLAWRGLGEVVEERSESGRVVLDVATPHRRKAAAEIPAAAKFAGVQPSRVTTSR</sequence>
<reference evidence="1 2" key="1">
    <citation type="submission" date="2024-09" db="EMBL/GenBank/DDBJ databases">
        <authorList>
            <person name="Sun Q."/>
            <person name="Mori K."/>
        </authorList>
    </citation>
    <scope>NUCLEOTIDE SEQUENCE [LARGE SCALE GENOMIC DNA]</scope>
    <source>
        <strain evidence="1 2">CCM 7609</strain>
    </source>
</reference>
<protein>
    <submittedName>
        <fullName evidence="1">Uncharacterized protein</fullName>
    </submittedName>
</protein>
<comment type="caution">
    <text evidence="1">The sequence shown here is derived from an EMBL/GenBank/DDBJ whole genome shotgun (WGS) entry which is preliminary data.</text>
</comment>
<dbReference type="Proteomes" id="UP001589575">
    <property type="component" value="Unassembled WGS sequence"/>
</dbReference>
<evidence type="ECO:0000313" key="2">
    <source>
        <dbReference type="Proteomes" id="UP001589575"/>
    </source>
</evidence>
<evidence type="ECO:0000313" key="1">
    <source>
        <dbReference type="EMBL" id="MFB9070714.1"/>
    </source>
</evidence>
<dbReference type="EMBL" id="JBHMFI010000001">
    <property type="protein sequence ID" value="MFB9070714.1"/>
    <property type="molecule type" value="Genomic_DNA"/>
</dbReference>
<gene>
    <name evidence="1" type="ORF">ACFFX0_05705</name>
</gene>
<name>A0ABV5FW74_9MICC</name>
<proteinExistence type="predicted"/>
<organism evidence="1 2">
    <name type="scientific">Citricoccus parietis</name>
    <dbReference type="NCBI Taxonomy" id="592307"/>
    <lineage>
        <taxon>Bacteria</taxon>
        <taxon>Bacillati</taxon>
        <taxon>Actinomycetota</taxon>
        <taxon>Actinomycetes</taxon>
        <taxon>Micrococcales</taxon>
        <taxon>Micrococcaceae</taxon>
        <taxon>Citricoccus</taxon>
    </lineage>
</organism>
<keyword evidence="2" id="KW-1185">Reference proteome</keyword>
<accession>A0ABV5FW74</accession>